<dbReference type="PANTHER" id="PTHR45436">
    <property type="entry name" value="SENSOR HISTIDINE KINASE YKOH"/>
    <property type="match status" value="1"/>
</dbReference>
<dbReference type="Pfam" id="PF08521">
    <property type="entry name" value="2CSK_N"/>
    <property type="match status" value="1"/>
</dbReference>
<keyword evidence="11" id="KW-0902">Two-component regulatory system</keyword>
<evidence type="ECO:0000256" key="12">
    <source>
        <dbReference type="ARBA" id="ARBA00023136"/>
    </source>
</evidence>
<dbReference type="PROSITE" id="PS50885">
    <property type="entry name" value="HAMP"/>
    <property type="match status" value="1"/>
</dbReference>
<dbReference type="InterPro" id="IPR050428">
    <property type="entry name" value="TCS_sensor_his_kinase"/>
</dbReference>
<dbReference type="SMART" id="SM00387">
    <property type="entry name" value="HATPase_c"/>
    <property type="match status" value="1"/>
</dbReference>
<keyword evidence="5" id="KW-0808">Transferase</keyword>
<dbReference type="Gene3D" id="3.30.565.10">
    <property type="entry name" value="Histidine kinase-like ATPase, C-terminal domain"/>
    <property type="match status" value="1"/>
</dbReference>
<feature type="domain" description="Histidine kinase" evidence="13">
    <location>
        <begin position="222"/>
        <end position="433"/>
    </location>
</feature>
<dbReference type="GO" id="GO:0005524">
    <property type="term" value="F:ATP binding"/>
    <property type="evidence" value="ECO:0007669"/>
    <property type="project" value="UniProtKB-KW"/>
</dbReference>
<keyword evidence="6" id="KW-0812">Transmembrane</keyword>
<dbReference type="PROSITE" id="PS50109">
    <property type="entry name" value="HIS_KIN"/>
    <property type="match status" value="1"/>
</dbReference>
<dbReference type="CDD" id="cd00075">
    <property type="entry name" value="HATPase"/>
    <property type="match status" value="1"/>
</dbReference>
<evidence type="ECO:0000256" key="10">
    <source>
        <dbReference type="ARBA" id="ARBA00022989"/>
    </source>
</evidence>
<dbReference type="SUPFAM" id="SSF55874">
    <property type="entry name" value="ATPase domain of HSP90 chaperone/DNA topoisomerase II/histidine kinase"/>
    <property type="match status" value="1"/>
</dbReference>
<evidence type="ECO:0000313" key="16">
    <source>
        <dbReference type="Proteomes" id="UP000198284"/>
    </source>
</evidence>
<dbReference type="InterPro" id="IPR005467">
    <property type="entry name" value="His_kinase_dom"/>
</dbReference>
<dbReference type="Pfam" id="PF02518">
    <property type="entry name" value="HATPase_c"/>
    <property type="match status" value="1"/>
</dbReference>
<dbReference type="EMBL" id="FZOT01000002">
    <property type="protein sequence ID" value="SNS40120.1"/>
    <property type="molecule type" value="Genomic_DNA"/>
</dbReference>
<dbReference type="GO" id="GO:0000155">
    <property type="term" value="F:phosphorelay sensor kinase activity"/>
    <property type="evidence" value="ECO:0007669"/>
    <property type="project" value="InterPro"/>
</dbReference>
<evidence type="ECO:0000256" key="3">
    <source>
        <dbReference type="ARBA" id="ARBA00012438"/>
    </source>
</evidence>
<comment type="subcellular location">
    <subcellularLocation>
        <location evidence="2">Membrane</location>
        <topology evidence="2">Multi-pass membrane protein</topology>
    </subcellularLocation>
</comment>
<dbReference type="RefSeq" id="WP_245844763.1">
    <property type="nucleotide sequence ID" value="NZ_FZOT01000002.1"/>
</dbReference>
<keyword evidence="8 15" id="KW-0418">Kinase</keyword>
<organism evidence="15 16">
    <name type="scientific">Noviherbaspirillum humi</name>
    <dbReference type="NCBI Taxonomy" id="1688639"/>
    <lineage>
        <taxon>Bacteria</taxon>
        <taxon>Pseudomonadati</taxon>
        <taxon>Pseudomonadota</taxon>
        <taxon>Betaproteobacteria</taxon>
        <taxon>Burkholderiales</taxon>
        <taxon>Oxalobacteraceae</taxon>
        <taxon>Noviherbaspirillum</taxon>
    </lineage>
</organism>
<dbReference type="SUPFAM" id="SSF47384">
    <property type="entry name" value="Homodimeric domain of signal transducing histidine kinase"/>
    <property type="match status" value="1"/>
</dbReference>
<dbReference type="InterPro" id="IPR013727">
    <property type="entry name" value="2CSK_N"/>
</dbReference>
<protein>
    <recommendedName>
        <fullName evidence="3">histidine kinase</fullName>
        <ecNumber evidence="3">2.7.13.3</ecNumber>
    </recommendedName>
</protein>
<keyword evidence="4" id="KW-0597">Phosphoprotein</keyword>
<proteinExistence type="predicted"/>
<dbReference type="AlphaFoldDB" id="A0A239E5W0"/>
<dbReference type="CDD" id="cd00082">
    <property type="entry name" value="HisKA"/>
    <property type="match status" value="1"/>
</dbReference>
<dbReference type="InterPro" id="IPR004358">
    <property type="entry name" value="Sig_transdc_His_kin-like_C"/>
</dbReference>
<dbReference type="InterPro" id="IPR036890">
    <property type="entry name" value="HATPase_C_sf"/>
</dbReference>
<name>A0A239E5W0_9BURK</name>
<keyword evidence="10" id="KW-1133">Transmembrane helix</keyword>
<evidence type="ECO:0000313" key="15">
    <source>
        <dbReference type="EMBL" id="SNS40120.1"/>
    </source>
</evidence>
<evidence type="ECO:0000256" key="4">
    <source>
        <dbReference type="ARBA" id="ARBA00022553"/>
    </source>
</evidence>
<evidence type="ECO:0000256" key="1">
    <source>
        <dbReference type="ARBA" id="ARBA00000085"/>
    </source>
</evidence>
<dbReference type="Gene3D" id="1.10.287.130">
    <property type="match status" value="1"/>
</dbReference>
<dbReference type="EC" id="2.7.13.3" evidence="3"/>
<comment type="catalytic activity">
    <reaction evidence="1">
        <text>ATP + protein L-histidine = ADP + protein N-phospho-L-histidine.</text>
        <dbReference type="EC" id="2.7.13.3"/>
    </reaction>
</comment>
<dbReference type="PANTHER" id="PTHR45436:SF14">
    <property type="entry name" value="SENSOR PROTEIN QSEC"/>
    <property type="match status" value="1"/>
</dbReference>
<keyword evidence="12" id="KW-0472">Membrane</keyword>
<reference evidence="15 16" key="1">
    <citation type="submission" date="2017-06" db="EMBL/GenBank/DDBJ databases">
        <authorList>
            <person name="Kim H.J."/>
            <person name="Triplett B.A."/>
        </authorList>
    </citation>
    <scope>NUCLEOTIDE SEQUENCE [LARGE SCALE GENOMIC DNA]</scope>
    <source>
        <strain evidence="15 16">U15</strain>
    </source>
</reference>
<evidence type="ECO:0000259" key="13">
    <source>
        <dbReference type="PROSITE" id="PS50109"/>
    </source>
</evidence>
<evidence type="ECO:0000256" key="6">
    <source>
        <dbReference type="ARBA" id="ARBA00022692"/>
    </source>
</evidence>
<keyword evidence="7" id="KW-0547">Nucleotide-binding</keyword>
<accession>A0A239E5W0</accession>
<dbReference type="PRINTS" id="PR00344">
    <property type="entry name" value="BCTRLSENSOR"/>
</dbReference>
<dbReference type="GO" id="GO:0005886">
    <property type="term" value="C:plasma membrane"/>
    <property type="evidence" value="ECO:0007669"/>
    <property type="project" value="TreeGrafter"/>
</dbReference>
<dbReference type="Pfam" id="PF00512">
    <property type="entry name" value="HisKA"/>
    <property type="match status" value="1"/>
</dbReference>
<dbReference type="InterPro" id="IPR003661">
    <property type="entry name" value="HisK_dim/P_dom"/>
</dbReference>
<feature type="domain" description="HAMP" evidence="14">
    <location>
        <begin position="162"/>
        <end position="214"/>
    </location>
</feature>
<sequence>MMQSLRARLSLFLLLSTVAAALAIGLLTYRQTLQQAEDLFDYQLRQTALSLRDQGVAAGLPPGFNGEQGEVVVQIWTANGAVLYLSHPGSALPDRATLGFSDVDAGGRRWRVYSFLSGDRVIQVAQPRELRRDLAAAAAWRSLRPLLLLGPLLALLIGWQVTLALRPLQRLAREVKQRDAGSLEPVAAAGLPSEIAPVAQALNALLWRLKDAFAAQRAFMADAAHELRSPLTALRVQLQLLERAPDESARRGALAQLHLGVERAGRLIEQLLLAARSEADSTPAMAPVDLAELTRRVMAEAFPLAQQRRIGLDLEAPDSLVLTGDPEGLRAVVRNLFDNALRYTPEGGEVRGRLGQDETGVTLAVEDSGPGIPEEERDKVFQRFYRGQSAAPGGSGLGLSIVRSIAERHHADVRLGRSALGGLKAEVRFPLESAAAAPDSATASLP</sequence>
<evidence type="ECO:0000259" key="14">
    <source>
        <dbReference type="PROSITE" id="PS50885"/>
    </source>
</evidence>
<dbReference type="InterPro" id="IPR036097">
    <property type="entry name" value="HisK_dim/P_sf"/>
</dbReference>
<evidence type="ECO:0000256" key="5">
    <source>
        <dbReference type="ARBA" id="ARBA00022679"/>
    </source>
</evidence>
<dbReference type="SMART" id="SM00388">
    <property type="entry name" value="HisKA"/>
    <property type="match status" value="1"/>
</dbReference>
<gene>
    <name evidence="15" type="ORF">SAMN06265795_102549</name>
</gene>
<evidence type="ECO:0000256" key="2">
    <source>
        <dbReference type="ARBA" id="ARBA00004141"/>
    </source>
</evidence>
<keyword evidence="16" id="KW-1185">Reference proteome</keyword>
<evidence type="ECO:0000256" key="7">
    <source>
        <dbReference type="ARBA" id="ARBA00022741"/>
    </source>
</evidence>
<evidence type="ECO:0000256" key="9">
    <source>
        <dbReference type="ARBA" id="ARBA00022840"/>
    </source>
</evidence>
<keyword evidence="9" id="KW-0067">ATP-binding</keyword>
<evidence type="ECO:0000256" key="11">
    <source>
        <dbReference type="ARBA" id="ARBA00023012"/>
    </source>
</evidence>
<evidence type="ECO:0000256" key="8">
    <source>
        <dbReference type="ARBA" id="ARBA00022777"/>
    </source>
</evidence>
<dbReference type="InterPro" id="IPR003594">
    <property type="entry name" value="HATPase_dom"/>
</dbReference>
<dbReference type="InterPro" id="IPR003660">
    <property type="entry name" value="HAMP_dom"/>
</dbReference>
<dbReference type="Proteomes" id="UP000198284">
    <property type="component" value="Unassembled WGS sequence"/>
</dbReference>